<gene>
    <name evidence="3" type="ORF">MJA45_04485</name>
</gene>
<dbReference type="InterPro" id="IPR011047">
    <property type="entry name" value="Quinoprotein_ADH-like_sf"/>
</dbReference>
<keyword evidence="1" id="KW-0732">Signal</keyword>
<protein>
    <recommendedName>
        <fullName evidence="2">FIMAH domain-containing protein</fullName>
    </recommendedName>
</protein>
<dbReference type="Gene3D" id="2.130.10.10">
    <property type="entry name" value="YVTN repeat-like/Quinoprotein amine dehydrogenase"/>
    <property type="match status" value="1"/>
</dbReference>
<feature type="domain" description="FIMAH" evidence="2">
    <location>
        <begin position="963"/>
        <end position="1041"/>
    </location>
</feature>
<dbReference type="EMBL" id="CP130318">
    <property type="protein sequence ID" value="WNQ12310.1"/>
    <property type="molecule type" value="Genomic_DNA"/>
</dbReference>
<evidence type="ECO:0000313" key="3">
    <source>
        <dbReference type="EMBL" id="WNQ12310.1"/>
    </source>
</evidence>
<name>A0AA96REC9_9BACL</name>
<evidence type="ECO:0000313" key="4">
    <source>
        <dbReference type="Proteomes" id="UP001305702"/>
    </source>
</evidence>
<evidence type="ECO:0000256" key="1">
    <source>
        <dbReference type="SAM" id="SignalP"/>
    </source>
</evidence>
<dbReference type="Pfam" id="PF22888">
    <property type="entry name" value="FIMAH"/>
    <property type="match status" value="1"/>
</dbReference>
<dbReference type="KEGG" id="paun:MJA45_04485"/>
<reference evidence="3 4" key="1">
    <citation type="submission" date="2022-02" db="EMBL/GenBank/DDBJ databases">
        <title>Paenibacillus sp. MBLB1776 Whole Genome Shotgun Sequencing.</title>
        <authorList>
            <person name="Hwang C.Y."/>
            <person name="Cho E.-S."/>
            <person name="Seo M.-J."/>
        </authorList>
    </citation>
    <scope>NUCLEOTIDE SEQUENCE [LARGE SCALE GENOMIC DNA]</scope>
    <source>
        <strain evidence="3 4">MBLB1776</strain>
    </source>
</reference>
<dbReference type="AlphaFoldDB" id="A0AA96REC9"/>
<evidence type="ECO:0000259" key="2">
    <source>
        <dbReference type="Pfam" id="PF22888"/>
    </source>
</evidence>
<accession>A0AA96REC9</accession>
<dbReference type="Gene3D" id="2.60.40.1080">
    <property type="match status" value="1"/>
</dbReference>
<dbReference type="SUPFAM" id="SSF50998">
    <property type="entry name" value="Quinoprotein alcohol dehydrogenase-like"/>
    <property type="match status" value="2"/>
</dbReference>
<dbReference type="InterPro" id="IPR015943">
    <property type="entry name" value="WD40/YVTN_repeat-like_dom_sf"/>
</dbReference>
<dbReference type="InterPro" id="IPR054470">
    <property type="entry name" value="FIMAH_dom"/>
</dbReference>
<organism evidence="3 4">
    <name type="scientific">Paenibacillus aurantius</name>
    <dbReference type="NCBI Taxonomy" id="2918900"/>
    <lineage>
        <taxon>Bacteria</taxon>
        <taxon>Bacillati</taxon>
        <taxon>Bacillota</taxon>
        <taxon>Bacilli</taxon>
        <taxon>Bacillales</taxon>
        <taxon>Paenibacillaceae</taxon>
        <taxon>Paenibacillus</taxon>
    </lineage>
</organism>
<proteinExistence type="predicted"/>
<dbReference type="Gene3D" id="2.60.120.260">
    <property type="entry name" value="Galactose-binding domain-like"/>
    <property type="match status" value="1"/>
</dbReference>
<dbReference type="Proteomes" id="UP001305702">
    <property type="component" value="Chromosome"/>
</dbReference>
<dbReference type="RefSeq" id="WP_315606087.1">
    <property type="nucleotide sequence ID" value="NZ_CP130318.1"/>
</dbReference>
<sequence length="1049" mass="113174">MRTRKSGSGRAWTGTLLAMLVMAASVGGAPNRVSAQTGAQQAVPNLLANPGFEQVSEAGEEIPRWTVYRGADGTVKPGVSAEVTDETSASGAYSLSVQDNNTSAAIVVYSDPIEVTAGQSYKLGLKTKGASGTVYAAVRFYKKATDNPISAFIAKPPLMTLASSLSWLEMSLDAPAPADAAFARVLLYTTSAAKGSASVDDVAFSVKSDVPANPIPFKLTNLGPQVHTINTHRAALGKDASGNPVAYSTMVGIPAKLLVIDVKTEKLIAAVPIEDTVNGTSYSCTYVRGLSVQPDGTVYMAGTPSNLFKYVPGASKVNFVSKVTGTQVFDMKNGPEGTLIGGTYSRSEAFEFNLLTGTNTNLGRIMDNESYAYSVAYDEQRNDAYFGIGAHAHLIKYDRDTQTKTEIPIPERYQSSQFIYDMTVAGDKLFMRFSPGLTVAMDLNTGQFDEVDGNVTSRLVSPKAPSDNRIYYTSESKLGYYDTLTKQYVSLEVETQGDMNGFGFAQLNDPQYPGDTLIGVTREGRLFKYNPTTGLAKSIRLGIEGVPTELQTVEVGPDGLVHTSGYLSGGTAIFNPFTGETEEFTNETLGDNQKLPGSQTDRIYHYGDKVYYVNYSNMNVYEFDPAKPWNRLDPVSPNPRLLFTASDVGYQDRGLAGIMMEDGKLAIGTVPKYGHLGGALAIYDTVTDEREVYWNIVDQQSVTAVTYKDGLIYGGSNIWGGLGADPVATEAKLFIWDVQSKQKVFEMTPVPGAKGITALIAGPDGNIWGSAEGYLFIFDPVTRQVIHTQLLMPRSYASAVWRDTQFEIGTDGNVYGVQANQFFVIDAATKEMKVIRNVGKRNWLSQDAYGNFYLTEGADLLKLTIPSLILQPTGAELSLSRTTLTRGESSDPAISALFPQGRSITHLEKRAPVYTSSHPDVAAVENGKLVALNPGTAEISAEVVLDGVTLVTNRVTVTVSVTLDSLEKELQGYLEKGDVAAESSEVLRNALRQARHFVEKGQPVQARHQLELFAKQLTVKDNQHRLDETAASILSADAAALSASLEIPS</sequence>
<feature type="signal peptide" evidence="1">
    <location>
        <begin position="1"/>
        <end position="23"/>
    </location>
</feature>
<keyword evidence="4" id="KW-1185">Reference proteome</keyword>
<feature type="chain" id="PRO_5041656555" description="FIMAH domain-containing protein" evidence="1">
    <location>
        <begin position="24"/>
        <end position="1049"/>
    </location>
</feature>